<feature type="transmembrane region" description="Helical" evidence="1">
    <location>
        <begin position="67"/>
        <end position="89"/>
    </location>
</feature>
<dbReference type="EMBL" id="JAKKFD010000044">
    <property type="protein sequence ID" value="MCG5446142.1"/>
    <property type="molecule type" value="Genomic_DNA"/>
</dbReference>
<protein>
    <submittedName>
        <fullName evidence="2">Uncharacterized protein</fullName>
    </submittedName>
</protein>
<evidence type="ECO:0000313" key="2">
    <source>
        <dbReference type="EMBL" id="MCG5446142.1"/>
    </source>
</evidence>
<keyword evidence="1" id="KW-1133">Transmembrane helix</keyword>
<keyword evidence="1" id="KW-0812">Transmembrane</keyword>
<reference evidence="2 3" key="1">
    <citation type="submission" date="2022-01" db="EMBL/GenBank/DDBJ databases">
        <authorList>
            <person name="Riesco R."/>
            <person name="Trujillo M.E."/>
        </authorList>
    </citation>
    <scope>NUCLEOTIDE SEQUENCE [LARGE SCALE GENOMIC DNA]</scope>
    <source>
        <strain evidence="2 3">NIE79</strain>
    </source>
</reference>
<gene>
    <name evidence="2" type="ORF">NIE79_004707</name>
</gene>
<evidence type="ECO:0000256" key="1">
    <source>
        <dbReference type="SAM" id="Phobius"/>
    </source>
</evidence>
<organism evidence="2 3">
    <name type="scientific">Micromonospora trifolii</name>
    <dbReference type="NCBI Taxonomy" id="2911208"/>
    <lineage>
        <taxon>Bacteria</taxon>
        <taxon>Bacillati</taxon>
        <taxon>Actinomycetota</taxon>
        <taxon>Actinomycetes</taxon>
        <taxon>Micromonosporales</taxon>
        <taxon>Micromonosporaceae</taxon>
        <taxon>Micromonospora</taxon>
    </lineage>
</organism>
<sequence length="294" mass="31806">MAEEVVDVLALEYAERRLIVVQRDEEVLVQRRRLGAPPGLDEGVATAAGRALKKSDALLSLVLTNPAVAAAGVAVAAGAAVTAGAVMAWKRSSARSPVSGILPMRMSEIGGLQLPLGHPQFDTVYVGHPARPNVYYPLADFHRRTFEHKFSEALRLVTGLGATTIKVSAVQGWGREFSTDLRVGLPTGDGGSAKAASNSSRKPEFLYSAELAGSAKPVVPADLVWFPHEDAWQEIARQRIEHGLRSFEMRVTYQDDYSVTAELVANVVNAKFKLGGKFERQQSTVWAINGKFAR</sequence>
<dbReference type="RefSeq" id="WP_238681072.1">
    <property type="nucleotide sequence ID" value="NZ_JAKKFD010000044.1"/>
</dbReference>
<dbReference type="Proteomes" id="UP001201629">
    <property type="component" value="Unassembled WGS sequence"/>
</dbReference>
<comment type="caution">
    <text evidence="2">The sequence shown here is derived from an EMBL/GenBank/DDBJ whole genome shotgun (WGS) entry which is preliminary data.</text>
</comment>
<proteinExistence type="predicted"/>
<accession>A0ABS9N860</accession>
<evidence type="ECO:0000313" key="3">
    <source>
        <dbReference type="Proteomes" id="UP001201629"/>
    </source>
</evidence>
<keyword evidence="1" id="KW-0472">Membrane</keyword>
<name>A0ABS9N860_9ACTN</name>
<keyword evidence="3" id="KW-1185">Reference proteome</keyword>